<sequence>MVMIGGYRFIFSADPANTQAMAIMYFCIGCCALCCNLFNVYIFYSLQRHSKKYKLFIALEVGEIVNCIAYISTGAGRYATFESGTIFQPITTLGCFLYRPWSVFLLMGTQIPAALIMISVVERLTAVFRPSTYQRVWDEKFKTKAILLVVLLELCSLGLAFYSAWSDTIPNGTSHCPVTAAVSSLYGNFHFIFTVLTFTISFFSLAFVYFSKREMISSKGGQGYFLATMTLTGICVIVMGFPAIVSLGNAWNLYQAGDLFFGISICAPSLISIATTFSNGMFHKDYRRKVYQMVGRRFGCHLSSRDESSFKDKVTIMPTTIFSSVQRKSTLTAGITLSVAPMA</sequence>
<dbReference type="Proteomes" id="UP000887575">
    <property type="component" value="Unassembled WGS sequence"/>
</dbReference>
<dbReference type="WBParaSite" id="MBELARI_LOCUS15401">
    <property type="protein sequence ID" value="MBELARI_LOCUS15401"/>
    <property type="gene ID" value="MBELARI_LOCUS15401"/>
</dbReference>
<feature type="transmembrane region" description="Helical" evidence="1">
    <location>
        <begin position="101"/>
        <end position="124"/>
    </location>
</feature>
<organism evidence="2 3">
    <name type="scientific">Mesorhabditis belari</name>
    <dbReference type="NCBI Taxonomy" id="2138241"/>
    <lineage>
        <taxon>Eukaryota</taxon>
        <taxon>Metazoa</taxon>
        <taxon>Ecdysozoa</taxon>
        <taxon>Nematoda</taxon>
        <taxon>Chromadorea</taxon>
        <taxon>Rhabditida</taxon>
        <taxon>Rhabditina</taxon>
        <taxon>Rhabditomorpha</taxon>
        <taxon>Rhabditoidea</taxon>
        <taxon>Rhabditidae</taxon>
        <taxon>Mesorhabditinae</taxon>
        <taxon>Mesorhabditis</taxon>
    </lineage>
</organism>
<reference evidence="3" key="1">
    <citation type="submission" date="2024-02" db="UniProtKB">
        <authorList>
            <consortium name="WormBaseParasite"/>
        </authorList>
    </citation>
    <scope>IDENTIFICATION</scope>
</reference>
<keyword evidence="1" id="KW-1133">Transmembrane helix</keyword>
<keyword evidence="1" id="KW-0472">Membrane</keyword>
<proteinExistence type="predicted"/>
<keyword evidence="2" id="KW-1185">Reference proteome</keyword>
<evidence type="ECO:0000313" key="3">
    <source>
        <dbReference type="WBParaSite" id="MBELARI_LOCUS15401"/>
    </source>
</evidence>
<accession>A0AAF3J4C5</accession>
<evidence type="ECO:0000313" key="2">
    <source>
        <dbReference type="Proteomes" id="UP000887575"/>
    </source>
</evidence>
<feature type="transmembrane region" description="Helical" evidence="1">
    <location>
        <begin position="185"/>
        <end position="211"/>
    </location>
</feature>
<feature type="transmembrane region" description="Helical" evidence="1">
    <location>
        <begin position="20"/>
        <end position="44"/>
    </location>
</feature>
<protein>
    <submittedName>
        <fullName evidence="3">Serpentine receptor class gamma</fullName>
    </submittedName>
</protein>
<feature type="transmembrane region" description="Helical" evidence="1">
    <location>
        <begin position="56"/>
        <end position="81"/>
    </location>
</feature>
<feature type="transmembrane region" description="Helical" evidence="1">
    <location>
        <begin position="259"/>
        <end position="282"/>
    </location>
</feature>
<dbReference type="AlphaFoldDB" id="A0AAF3J4C5"/>
<dbReference type="SUPFAM" id="SSF81321">
    <property type="entry name" value="Family A G protein-coupled receptor-like"/>
    <property type="match status" value="1"/>
</dbReference>
<dbReference type="Gene3D" id="1.20.1070.10">
    <property type="entry name" value="Rhodopsin 7-helix transmembrane proteins"/>
    <property type="match status" value="1"/>
</dbReference>
<keyword evidence="1" id="KW-0812">Transmembrane</keyword>
<feature type="transmembrane region" description="Helical" evidence="1">
    <location>
        <begin position="223"/>
        <end position="247"/>
    </location>
</feature>
<evidence type="ECO:0000256" key="1">
    <source>
        <dbReference type="SAM" id="Phobius"/>
    </source>
</evidence>
<name>A0AAF3J4C5_9BILA</name>
<feature type="transmembrane region" description="Helical" evidence="1">
    <location>
        <begin position="145"/>
        <end position="165"/>
    </location>
</feature>